<reference evidence="2" key="1">
    <citation type="journal article" date="2020" name="Stud. Mycol.">
        <title>101 Dothideomycetes genomes: a test case for predicting lifestyles and emergence of pathogens.</title>
        <authorList>
            <person name="Haridas S."/>
            <person name="Albert R."/>
            <person name="Binder M."/>
            <person name="Bloem J."/>
            <person name="Labutti K."/>
            <person name="Salamov A."/>
            <person name="Andreopoulos B."/>
            <person name="Baker S."/>
            <person name="Barry K."/>
            <person name="Bills G."/>
            <person name="Bluhm B."/>
            <person name="Cannon C."/>
            <person name="Castanera R."/>
            <person name="Culley D."/>
            <person name="Daum C."/>
            <person name="Ezra D."/>
            <person name="Gonzalez J."/>
            <person name="Henrissat B."/>
            <person name="Kuo A."/>
            <person name="Liang C."/>
            <person name="Lipzen A."/>
            <person name="Lutzoni F."/>
            <person name="Magnuson J."/>
            <person name="Mondo S."/>
            <person name="Nolan M."/>
            <person name="Ohm R."/>
            <person name="Pangilinan J."/>
            <person name="Park H.-J."/>
            <person name="Ramirez L."/>
            <person name="Alfaro M."/>
            <person name="Sun H."/>
            <person name="Tritt A."/>
            <person name="Yoshinaga Y."/>
            <person name="Zwiers L.-H."/>
            <person name="Turgeon B."/>
            <person name="Goodwin S."/>
            <person name="Spatafora J."/>
            <person name="Crous P."/>
            <person name="Grigoriev I."/>
        </authorList>
    </citation>
    <scope>NUCLEOTIDE SEQUENCE</scope>
    <source>
        <strain evidence="2">CBS 161.51</strain>
    </source>
</reference>
<gene>
    <name evidence="2" type="ORF">EJ02DRAFT_464323</name>
</gene>
<dbReference type="EMBL" id="ML976018">
    <property type="protein sequence ID" value="KAF1944241.1"/>
    <property type="molecule type" value="Genomic_DNA"/>
</dbReference>
<evidence type="ECO:0000256" key="1">
    <source>
        <dbReference type="SAM" id="MobiDB-lite"/>
    </source>
</evidence>
<keyword evidence="3" id="KW-1185">Reference proteome</keyword>
<feature type="region of interest" description="Disordered" evidence="1">
    <location>
        <begin position="222"/>
        <end position="241"/>
    </location>
</feature>
<accession>A0A6A5SUR2</accession>
<protein>
    <submittedName>
        <fullName evidence="2">Uncharacterized protein</fullName>
    </submittedName>
</protein>
<evidence type="ECO:0000313" key="2">
    <source>
        <dbReference type="EMBL" id="KAF1944241.1"/>
    </source>
</evidence>
<dbReference type="AlphaFoldDB" id="A0A6A5SUR2"/>
<dbReference type="Proteomes" id="UP000800038">
    <property type="component" value="Unassembled WGS sequence"/>
</dbReference>
<sequence length="276" mass="30783">MLPSTWICPPHSNKHTWSEDEGKQQNKRMKSAERASAGHVYEKHYCGVCNEGDMKKHYKYPKRFTDHIHNHSRIFMTSDGGGYECRFCCCDVFGSSNGSFAAIDGPKGLARHLWNQHSLDLTTLKWHTHSVDCFNSSNLEAIRAPLLSETNQDCTEAPMDNIDTQHPEKNRIGADNDAIMHFFNGYTEATITTNPSDLEAIQAPLLAETNQGSTEAPMDDFEFGLSPIMPPKRGSGEKRDEKRRKAMVCLTMSFLFPCLAAYAGTGADPVSPMMVG</sequence>
<evidence type="ECO:0000313" key="3">
    <source>
        <dbReference type="Proteomes" id="UP000800038"/>
    </source>
</evidence>
<proteinExistence type="predicted"/>
<feature type="region of interest" description="Disordered" evidence="1">
    <location>
        <begin position="12"/>
        <end position="34"/>
    </location>
</feature>
<organism evidence="2 3">
    <name type="scientific">Clathrospora elynae</name>
    <dbReference type="NCBI Taxonomy" id="706981"/>
    <lineage>
        <taxon>Eukaryota</taxon>
        <taxon>Fungi</taxon>
        <taxon>Dikarya</taxon>
        <taxon>Ascomycota</taxon>
        <taxon>Pezizomycotina</taxon>
        <taxon>Dothideomycetes</taxon>
        <taxon>Pleosporomycetidae</taxon>
        <taxon>Pleosporales</taxon>
        <taxon>Diademaceae</taxon>
        <taxon>Clathrospora</taxon>
    </lineage>
</organism>
<name>A0A6A5SUR2_9PLEO</name>